<dbReference type="Proteomes" id="UP000230215">
    <property type="component" value="Unassembled WGS sequence"/>
</dbReference>
<feature type="transmembrane region" description="Helical" evidence="6">
    <location>
        <begin position="69"/>
        <end position="90"/>
    </location>
</feature>
<evidence type="ECO:0000256" key="6">
    <source>
        <dbReference type="SAM" id="Phobius"/>
    </source>
</evidence>
<dbReference type="Pfam" id="PF04138">
    <property type="entry name" value="GtrA_DPMS_TM"/>
    <property type="match status" value="1"/>
</dbReference>
<comment type="similarity">
    <text evidence="2">Belongs to the GtrA family.</text>
</comment>
<evidence type="ECO:0000256" key="2">
    <source>
        <dbReference type="ARBA" id="ARBA00009399"/>
    </source>
</evidence>
<keyword evidence="4 6" id="KW-1133">Transmembrane helix</keyword>
<keyword evidence="5 6" id="KW-0472">Membrane</keyword>
<evidence type="ECO:0000256" key="4">
    <source>
        <dbReference type="ARBA" id="ARBA00022989"/>
    </source>
</evidence>
<evidence type="ECO:0000313" key="8">
    <source>
        <dbReference type="EMBL" id="PIW34958.1"/>
    </source>
</evidence>
<keyword evidence="3 6" id="KW-0812">Transmembrane</keyword>
<feature type="transmembrane region" description="Helical" evidence="6">
    <location>
        <begin position="138"/>
        <end position="158"/>
    </location>
</feature>
<dbReference type="GO" id="GO:0005886">
    <property type="term" value="C:plasma membrane"/>
    <property type="evidence" value="ECO:0007669"/>
    <property type="project" value="TreeGrafter"/>
</dbReference>
<sequence length="198" mass="21910">MKRIDIILALVTGEIAAWFFYGILKNLGIEIKFLWLILAILLPILALIGLWVAWFLGKKFLWIFQAAKFFLVGVVATLVDLGVLNLLMLGSGIATGLYFSIFKGTSFIVATCSKYLGDKFWAFEKMEKVGMRKEFGQFFAVTLVGLVINVGAASLVVNLLGSQFGMSEKLWANVGGIIAAFAAAIWNFLGYKFIVFKK</sequence>
<dbReference type="InterPro" id="IPR007267">
    <property type="entry name" value="GtrA_DPMS_TM"/>
</dbReference>
<feature type="transmembrane region" description="Helical" evidence="6">
    <location>
        <begin position="96"/>
        <end position="117"/>
    </location>
</feature>
<reference evidence="9" key="1">
    <citation type="submission" date="2017-09" db="EMBL/GenBank/DDBJ databases">
        <title>Depth-based differentiation of microbial function through sediment-hosted aquifers and enrichment of novel symbionts in the deep terrestrial subsurface.</title>
        <authorList>
            <person name="Probst A.J."/>
            <person name="Ladd B."/>
            <person name="Jarett J.K."/>
            <person name="Geller-Mcgrath D.E."/>
            <person name="Sieber C.M.K."/>
            <person name="Emerson J.B."/>
            <person name="Anantharaman K."/>
            <person name="Thomas B.C."/>
            <person name="Malmstrom R."/>
            <person name="Stieglmeier M."/>
            <person name="Klingl A."/>
            <person name="Woyke T."/>
            <person name="Ryan C.M."/>
            <person name="Banfield J.F."/>
        </authorList>
    </citation>
    <scope>NUCLEOTIDE SEQUENCE [LARGE SCALE GENOMIC DNA]</scope>
</reference>
<feature type="domain" description="GtrA/DPMS transmembrane" evidence="7">
    <location>
        <begin position="68"/>
        <end position="196"/>
    </location>
</feature>
<evidence type="ECO:0000256" key="1">
    <source>
        <dbReference type="ARBA" id="ARBA00004141"/>
    </source>
</evidence>
<dbReference type="PANTHER" id="PTHR38459">
    <property type="entry name" value="PROPHAGE BACTOPRENOL-LINKED GLUCOSE TRANSLOCASE HOMOLOG"/>
    <property type="match status" value="1"/>
</dbReference>
<evidence type="ECO:0000313" key="9">
    <source>
        <dbReference type="Proteomes" id="UP000230215"/>
    </source>
</evidence>
<organism evidence="8 9">
    <name type="scientific">Candidatus Nealsonbacteria bacterium CG15_BIG_FIL_POST_REV_8_21_14_020_37_12</name>
    <dbReference type="NCBI Taxonomy" id="1974716"/>
    <lineage>
        <taxon>Bacteria</taxon>
        <taxon>Candidatus Nealsoniibacteriota</taxon>
    </lineage>
</organism>
<dbReference type="InterPro" id="IPR051401">
    <property type="entry name" value="GtrA_CellWall_Glycosyl"/>
</dbReference>
<evidence type="ECO:0000259" key="7">
    <source>
        <dbReference type="Pfam" id="PF04138"/>
    </source>
</evidence>
<proteinExistence type="inferred from homology"/>
<feature type="transmembrane region" description="Helical" evidence="6">
    <location>
        <begin position="170"/>
        <end position="189"/>
    </location>
</feature>
<comment type="caution">
    <text evidence="8">The sequence shown here is derived from an EMBL/GenBank/DDBJ whole genome shotgun (WGS) entry which is preliminary data.</text>
</comment>
<evidence type="ECO:0000256" key="5">
    <source>
        <dbReference type="ARBA" id="ARBA00023136"/>
    </source>
</evidence>
<dbReference type="GO" id="GO:0000271">
    <property type="term" value="P:polysaccharide biosynthetic process"/>
    <property type="evidence" value="ECO:0007669"/>
    <property type="project" value="InterPro"/>
</dbReference>
<dbReference type="PANTHER" id="PTHR38459:SF1">
    <property type="entry name" value="PROPHAGE BACTOPRENOL-LINKED GLUCOSE TRANSLOCASE HOMOLOG"/>
    <property type="match status" value="1"/>
</dbReference>
<gene>
    <name evidence="8" type="ORF">COW25_01645</name>
</gene>
<dbReference type="AlphaFoldDB" id="A0A2M7H1E6"/>
<comment type="subcellular location">
    <subcellularLocation>
        <location evidence="1">Membrane</location>
        <topology evidence="1">Multi-pass membrane protein</topology>
    </subcellularLocation>
</comment>
<feature type="transmembrane region" description="Helical" evidence="6">
    <location>
        <begin position="33"/>
        <end position="57"/>
    </location>
</feature>
<feature type="transmembrane region" description="Helical" evidence="6">
    <location>
        <begin position="7"/>
        <end position="27"/>
    </location>
</feature>
<dbReference type="EMBL" id="PFGB01000052">
    <property type="protein sequence ID" value="PIW34958.1"/>
    <property type="molecule type" value="Genomic_DNA"/>
</dbReference>
<accession>A0A2M7H1E6</accession>
<protein>
    <recommendedName>
        <fullName evidence="7">GtrA/DPMS transmembrane domain-containing protein</fullName>
    </recommendedName>
</protein>
<evidence type="ECO:0000256" key="3">
    <source>
        <dbReference type="ARBA" id="ARBA00022692"/>
    </source>
</evidence>
<name>A0A2M7H1E6_9BACT</name>